<evidence type="ECO:0000256" key="1">
    <source>
        <dbReference type="SAM" id="Phobius"/>
    </source>
</evidence>
<feature type="transmembrane region" description="Helical" evidence="1">
    <location>
        <begin position="91"/>
        <end position="109"/>
    </location>
</feature>
<gene>
    <name evidence="2" type="ORF">CHR53_05220</name>
</gene>
<dbReference type="AlphaFoldDB" id="A0A3Q9QSQ0"/>
<organism evidence="2 3">
    <name type="scientific">Neobacillus mesonae</name>
    <dbReference type="NCBI Taxonomy" id="1193713"/>
    <lineage>
        <taxon>Bacteria</taxon>
        <taxon>Bacillati</taxon>
        <taxon>Bacillota</taxon>
        <taxon>Bacilli</taxon>
        <taxon>Bacillales</taxon>
        <taxon>Bacillaceae</taxon>
        <taxon>Neobacillus</taxon>
    </lineage>
</organism>
<evidence type="ECO:0000313" key="3">
    <source>
        <dbReference type="Proteomes" id="UP000282892"/>
    </source>
</evidence>
<feature type="transmembrane region" description="Helical" evidence="1">
    <location>
        <begin position="51"/>
        <end position="71"/>
    </location>
</feature>
<name>A0A3Q9QSQ0_9BACI</name>
<feature type="transmembrane region" description="Helical" evidence="1">
    <location>
        <begin position="12"/>
        <end position="30"/>
    </location>
</feature>
<dbReference type="OrthoDB" id="2919102at2"/>
<dbReference type="EMBL" id="CP022572">
    <property type="protein sequence ID" value="AZU60712.1"/>
    <property type="molecule type" value="Genomic_DNA"/>
</dbReference>
<keyword evidence="3" id="KW-1185">Reference proteome</keyword>
<proteinExistence type="predicted"/>
<evidence type="ECO:0000313" key="2">
    <source>
        <dbReference type="EMBL" id="AZU60712.1"/>
    </source>
</evidence>
<dbReference type="STRING" id="1193713.GCA_001636315_03571"/>
<sequence length="110" mass="12852">MNLFKSRVAGFWFGAFITMGAEALIAYVLYRFLIQKGYVYTFRVAVNTEYLSYNLTLLFCTAVFTMVFWGVFRERDNEEVQTTVQYLLSHVKHPITAGSLLLFLFTFFLL</sequence>
<keyword evidence="1" id="KW-0812">Transmembrane</keyword>
<dbReference type="Proteomes" id="UP000282892">
    <property type="component" value="Chromosome"/>
</dbReference>
<keyword evidence="1" id="KW-1133">Transmembrane helix</keyword>
<accession>A0A3Q9QSQ0</accession>
<keyword evidence="1" id="KW-0472">Membrane</keyword>
<protein>
    <submittedName>
        <fullName evidence="2">Uncharacterized protein</fullName>
    </submittedName>
</protein>
<reference evidence="2 3" key="1">
    <citation type="submission" date="2017-07" db="EMBL/GenBank/DDBJ databases">
        <title>The complete genome sequence of Bacillus mesonae strain H20-5, an efficient strain improving plant abiotic stress resistance.</title>
        <authorList>
            <person name="Kim S.Y."/>
            <person name="Song H."/>
            <person name="Sang M.K."/>
            <person name="Weon H.-Y."/>
            <person name="Song J."/>
        </authorList>
    </citation>
    <scope>NUCLEOTIDE SEQUENCE [LARGE SCALE GENOMIC DNA]</scope>
    <source>
        <strain evidence="2 3">H20-5</strain>
    </source>
</reference>
<dbReference type="KEGG" id="nmk:CHR53_05220"/>
<dbReference type="RefSeq" id="WP_066392976.1">
    <property type="nucleotide sequence ID" value="NZ_CP022572.1"/>
</dbReference>